<sequence>MEDRGVGVCTVSLILGLIALVLVVFRFYTRFEVIHKPGWDDFFIALALICAIASSGLEYMAVRHGMGKHMWQIDDPNDWITAYRYQSIAAMPFQISSAAGKISIIIFLIRTLYPAVSSFEISCLQTLIILTIVMYILGFLVCLDFASTPEETLRSGAQGNYLTPQAQEKVGMAVSGVNLLTDLTLALYPVSLVIKMQLTLRVKLGLIGSMGAGV</sequence>
<feature type="non-terminal residue" evidence="8">
    <location>
        <position position="214"/>
    </location>
</feature>
<dbReference type="GO" id="GO:0016020">
    <property type="term" value="C:membrane"/>
    <property type="evidence" value="ECO:0007669"/>
    <property type="project" value="UniProtKB-SubCell"/>
</dbReference>
<evidence type="ECO:0000256" key="6">
    <source>
        <dbReference type="SAM" id="Phobius"/>
    </source>
</evidence>
<dbReference type="Pfam" id="PF20684">
    <property type="entry name" value="Fung_rhodopsin"/>
    <property type="match status" value="1"/>
</dbReference>
<dbReference type="OrthoDB" id="4217837at2759"/>
<evidence type="ECO:0000256" key="4">
    <source>
        <dbReference type="ARBA" id="ARBA00023136"/>
    </source>
</evidence>
<evidence type="ECO:0000256" key="5">
    <source>
        <dbReference type="ARBA" id="ARBA00038359"/>
    </source>
</evidence>
<evidence type="ECO:0000256" key="1">
    <source>
        <dbReference type="ARBA" id="ARBA00004141"/>
    </source>
</evidence>
<gene>
    <name evidence="8" type="ORF">Egran_02548</name>
</gene>
<organism evidence="8 9">
    <name type="scientific">Elaphomyces granulatus</name>
    <dbReference type="NCBI Taxonomy" id="519963"/>
    <lineage>
        <taxon>Eukaryota</taxon>
        <taxon>Fungi</taxon>
        <taxon>Dikarya</taxon>
        <taxon>Ascomycota</taxon>
        <taxon>Pezizomycotina</taxon>
        <taxon>Eurotiomycetes</taxon>
        <taxon>Eurotiomycetidae</taxon>
        <taxon>Eurotiales</taxon>
        <taxon>Elaphomycetaceae</taxon>
        <taxon>Elaphomyces</taxon>
    </lineage>
</organism>
<dbReference type="AlphaFoldDB" id="A0A232LZV4"/>
<feature type="transmembrane region" description="Helical" evidence="6">
    <location>
        <begin position="7"/>
        <end position="28"/>
    </location>
</feature>
<dbReference type="PANTHER" id="PTHR33048:SF146">
    <property type="entry name" value="INTEGRAL MEMBRANE PROTEIN"/>
    <property type="match status" value="1"/>
</dbReference>
<keyword evidence="2 6" id="KW-0812">Transmembrane</keyword>
<name>A0A232LZV4_9EURO</name>
<feature type="transmembrane region" description="Helical" evidence="6">
    <location>
        <begin position="43"/>
        <end position="62"/>
    </location>
</feature>
<evidence type="ECO:0000313" key="9">
    <source>
        <dbReference type="Proteomes" id="UP000243515"/>
    </source>
</evidence>
<comment type="caution">
    <text evidence="8">The sequence shown here is derived from an EMBL/GenBank/DDBJ whole genome shotgun (WGS) entry which is preliminary data.</text>
</comment>
<feature type="domain" description="Rhodopsin" evidence="7">
    <location>
        <begin position="25"/>
        <end position="213"/>
    </location>
</feature>
<comment type="subcellular location">
    <subcellularLocation>
        <location evidence="1">Membrane</location>
        <topology evidence="1">Multi-pass membrane protein</topology>
    </subcellularLocation>
</comment>
<dbReference type="EMBL" id="NPHW01003379">
    <property type="protein sequence ID" value="OXV09690.1"/>
    <property type="molecule type" value="Genomic_DNA"/>
</dbReference>
<keyword evidence="3 6" id="KW-1133">Transmembrane helix</keyword>
<dbReference type="InterPro" id="IPR052337">
    <property type="entry name" value="SAT4-like"/>
</dbReference>
<comment type="similarity">
    <text evidence="5">Belongs to the SAT4 family.</text>
</comment>
<feature type="transmembrane region" description="Helical" evidence="6">
    <location>
        <begin position="93"/>
        <end position="113"/>
    </location>
</feature>
<evidence type="ECO:0000313" key="8">
    <source>
        <dbReference type="EMBL" id="OXV09690.1"/>
    </source>
</evidence>
<proteinExistence type="inferred from homology"/>
<evidence type="ECO:0000259" key="7">
    <source>
        <dbReference type="Pfam" id="PF20684"/>
    </source>
</evidence>
<dbReference type="Proteomes" id="UP000243515">
    <property type="component" value="Unassembled WGS sequence"/>
</dbReference>
<feature type="transmembrane region" description="Helical" evidence="6">
    <location>
        <begin position="125"/>
        <end position="146"/>
    </location>
</feature>
<reference evidence="8 9" key="1">
    <citation type="journal article" date="2015" name="Environ. Microbiol.">
        <title>Metagenome sequence of Elaphomyces granulatus from sporocarp tissue reveals Ascomycota ectomycorrhizal fingerprints of genome expansion and a Proteobacteria-rich microbiome.</title>
        <authorList>
            <person name="Quandt C.A."/>
            <person name="Kohler A."/>
            <person name="Hesse C.N."/>
            <person name="Sharpton T.J."/>
            <person name="Martin F."/>
            <person name="Spatafora J.W."/>
        </authorList>
    </citation>
    <scope>NUCLEOTIDE SEQUENCE [LARGE SCALE GENOMIC DNA]</scope>
    <source>
        <strain evidence="8 9">OSC145934</strain>
    </source>
</reference>
<evidence type="ECO:0000256" key="3">
    <source>
        <dbReference type="ARBA" id="ARBA00022989"/>
    </source>
</evidence>
<dbReference type="PANTHER" id="PTHR33048">
    <property type="entry name" value="PTH11-LIKE INTEGRAL MEMBRANE PROTEIN (AFU_ORTHOLOGUE AFUA_5G11245)"/>
    <property type="match status" value="1"/>
</dbReference>
<protein>
    <recommendedName>
        <fullName evidence="7">Rhodopsin domain-containing protein</fullName>
    </recommendedName>
</protein>
<accession>A0A232LZV4</accession>
<evidence type="ECO:0000256" key="2">
    <source>
        <dbReference type="ARBA" id="ARBA00022692"/>
    </source>
</evidence>
<keyword evidence="9" id="KW-1185">Reference proteome</keyword>
<dbReference type="InterPro" id="IPR049326">
    <property type="entry name" value="Rhodopsin_dom_fungi"/>
</dbReference>
<keyword evidence="4 6" id="KW-0472">Membrane</keyword>